<proteinExistence type="predicted"/>
<keyword evidence="3" id="KW-1185">Reference proteome</keyword>
<evidence type="ECO:0000313" key="2">
    <source>
        <dbReference type="EMBL" id="PXX17284.1"/>
    </source>
</evidence>
<organism evidence="2 3">
    <name type="scientific">Hoylesella shahii DSM 15611 = JCM 12083</name>
    <dbReference type="NCBI Taxonomy" id="1122991"/>
    <lineage>
        <taxon>Bacteria</taxon>
        <taxon>Pseudomonadati</taxon>
        <taxon>Bacteroidota</taxon>
        <taxon>Bacteroidia</taxon>
        <taxon>Bacteroidales</taxon>
        <taxon>Prevotellaceae</taxon>
        <taxon>Hoylesella</taxon>
    </lineage>
</organism>
<name>A0A318I519_9BACT</name>
<dbReference type="Proteomes" id="UP000248314">
    <property type="component" value="Unassembled WGS sequence"/>
</dbReference>
<feature type="domain" description="Transposase DDE" evidence="1">
    <location>
        <begin position="1"/>
        <end position="75"/>
    </location>
</feature>
<feature type="non-terminal residue" evidence="2">
    <location>
        <position position="1"/>
    </location>
</feature>
<comment type="caution">
    <text evidence="2">The sequence shown here is derived from an EMBL/GenBank/DDBJ whole genome shotgun (WGS) entry which is preliminary data.</text>
</comment>
<dbReference type="STRING" id="1122991.GCA_000613445_00088"/>
<reference evidence="2 3" key="1">
    <citation type="submission" date="2018-05" db="EMBL/GenBank/DDBJ databases">
        <title>Genomic Encyclopedia of Type Strains, Phase I: the one thousand microbial genomes (KMG-I) project.</title>
        <authorList>
            <person name="Kyrpides N."/>
        </authorList>
    </citation>
    <scope>NUCLEOTIDE SEQUENCE [LARGE SCALE GENOMIC DNA]</scope>
    <source>
        <strain evidence="2 3">DSM 15611</strain>
    </source>
</reference>
<sequence length="107" mass="12642">LYGKVFADKGYIKQEFFENLFNQGVHLVHGLKSNMKNKLMPLWDKMMLRKRYIIECINELLKNKANLVHSRHRSIHHLLMNLCAALAAYCFFENKPEALPVRIEKAR</sequence>
<gene>
    <name evidence="2" type="ORF">EJ73_02697</name>
</gene>
<dbReference type="EMBL" id="QJJX01000056">
    <property type="protein sequence ID" value="PXX17284.1"/>
    <property type="molecule type" value="Genomic_DNA"/>
</dbReference>
<dbReference type="RefSeq" id="WP_146210655.1">
    <property type="nucleotide sequence ID" value="NZ_QJJX01000056.1"/>
</dbReference>
<accession>A0A318I519</accession>
<evidence type="ECO:0000313" key="3">
    <source>
        <dbReference type="Proteomes" id="UP000248314"/>
    </source>
</evidence>
<evidence type="ECO:0000259" key="1">
    <source>
        <dbReference type="Pfam" id="PF13612"/>
    </source>
</evidence>
<dbReference type="AlphaFoldDB" id="A0A318I519"/>
<dbReference type="InterPro" id="IPR025668">
    <property type="entry name" value="Tnp_DDE_dom"/>
</dbReference>
<dbReference type="Pfam" id="PF13612">
    <property type="entry name" value="DDE_Tnp_1_3"/>
    <property type="match status" value="1"/>
</dbReference>
<protein>
    <submittedName>
        <fullName evidence="2">DDE family transposase</fullName>
    </submittedName>
</protein>